<dbReference type="OrthoDB" id="228403at2157"/>
<evidence type="ECO:0000313" key="2">
    <source>
        <dbReference type="Proteomes" id="UP000236584"/>
    </source>
</evidence>
<keyword evidence="2" id="KW-1185">Reference proteome</keyword>
<dbReference type="GeneID" id="35591683"/>
<dbReference type="AlphaFoldDB" id="A0A2I8VHA9"/>
<gene>
    <name evidence="1" type="ORF">C2R22_06295</name>
</gene>
<dbReference type="Pfam" id="PF24399">
    <property type="entry name" value="DUF7543"/>
    <property type="match status" value="1"/>
</dbReference>
<dbReference type="KEGG" id="srub:C2R22_06295"/>
<dbReference type="RefSeq" id="WP_103425011.1">
    <property type="nucleotide sequence ID" value="NZ_CP026309.1"/>
</dbReference>
<name>A0A2I8VHA9_9EURY</name>
<organism evidence="1 2">
    <name type="scientific">Salinigranum rubrum</name>
    <dbReference type="NCBI Taxonomy" id="755307"/>
    <lineage>
        <taxon>Archaea</taxon>
        <taxon>Methanobacteriati</taxon>
        <taxon>Methanobacteriota</taxon>
        <taxon>Stenosarchaea group</taxon>
        <taxon>Halobacteria</taxon>
        <taxon>Halobacteriales</taxon>
        <taxon>Haloferacaceae</taxon>
        <taxon>Salinigranum</taxon>
    </lineage>
</organism>
<accession>A0A2I8VHA9</accession>
<dbReference type="Proteomes" id="UP000236584">
    <property type="component" value="Chromosome"/>
</dbReference>
<sequence length="78" mass="9193">MGWTETDPDDPEVVAEWSREDAWATLRVRRRRDDGWVVRLDRLTQAPEGSLYLEERVETRDEADAVVAAWREAYDVEE</sequence>
<dbReference type="EMBL" id="CP026309">
    <property type="protein sequence ID" value="AUV81323.1"/>
    <property type="molecule type" value="Genomic_DNA"/>
</dbReference>
<reference evidence="1 2" key="1">
    <citation type="submission" date="2018-01" db="EMBL/GenBank/DDBJ databases">
        <title>Complete genome sequence of Salinigranum rubrum GX10T, an extremely halophilic archaeon isolated from a marine solar saltern.</title>
        <authorList>
            <person name="Han S."/>
        </authorList>
    </citation>
    <scope>NUCLEOTIDE SEQUENCE [LARGE SCALE GENOMIC DNA]</scope>
    <source>
        <strain evidence="1 2">GX10</strain>
    </source>
</reference>
<protein>
    <submittedName>
        <fullName evidence="1">Uncharacterized protein</fullName>
    </submittedName>
</protein>
<proteinExistence type="predicted"/>
<evidence type="ECO:0000313" key="1">
    <source>
        <dbReference type="EMBL" id="AUV81323.1"/>
    </source>
</evidence>
<dbReference type="InterPro" id="IPR055965">
    <property type="entry name" value="DUF7543"/>
</dbReference>